<evidence type="ECO:0000313" key="2">
    <source>
        <dbReference type="EMBL" id="KAL1619157.1"/>
    </source>
</evidence>
<accession>A0ABR3SFY4</accession>
<comment type="caution">
    <text evidence="2">The sequence shown here is derived from an EMBL/GenBank/DDBJ whole genome shotgun (WGS) entry which is preliminary data.</text>
</comment>
<reference evidence="2 3" key="1">
    <citation type="submission" date="2024-02" db="EMBL/GenBank/DDBJ databases">
        <title>De novo assembly and annotation of 12 fungi associated with fruit tree decline syndrome in Ontario, Canada.</title>
        <authorList>
            <person name="Sulman M."/>
            <person name="Ellouze W."/>
            <person name="Ilyukhin E."/>
        </authorList>
    </citation>
    <scope>NUCLEOTIDE SEQUENCE [LARGE SCALE GENOMIC DNA]</scope>
    <source>
        <strain evidence="2 3">M1-105</strain>
    </source>
</reference>
<evidence type="ECO:0000256" key="1">
    <source>
        <dbReference type="SAM" id="MobiDB-lite"/>
    </source>
</evidence>
<name>A0ABR3SFY4_9PEZI</name>
<sequence>MGRMFGSEDEDLGMDKSHYYSLTSHSKPDKGKNRKFELDTDSVSEGAEEAFFDARTEWEEEVTGRWNDMST</sequence>
<feature type="region of interest" description="Disordered" evidence="1">
    <location>
        <begin position="19"/>
        <end position="41"/>
    </location>
</feature>
<gene>
    <name evidence="2" type="ORF">SLS56_010245</name>
</gene>
<protein>
    <submittedName>
        <fullName evidence="2">Uncharacterized protein</fullName>
    </submittedName>
</protein>
<proteinExistence type="predicted"/>
<organism evidence="2 3">
    <name type="scientific">Neofusicoccum ribis</name>
    <dbReference type="NCBI Taxonomy" id="45134"/>
    <lineage>
        <taxon>Eukaryota</taxon>
        <taxon>Fungi</taxon>
        <taxon>Dikarya</taxon>
        <taxon>Ascomycota</taxon>
        <taxon>Pezizomycotina</taxon>
        <taxon>Dothideomycetes</taxon>
        <taxon>Dothideomycetes incertae sedis</taxon>
        <taxon>Botryosphaeriales</taxon>
        <taxon>Botryosphaeriaceae</taxon>
        <taxon>Neofusicoccum</taxon>
    </lineage>
</organism>
<dbReference type="Proteomes" id="UP001521116">
    <property type="component" value="Unassembled WGS sequence"/>
</dbReference>
<evidence type="ECO:0000313" key="3">
    <source>
        <dbReference type="Proteomes" id="UP001521116"/>
    </source>
</evidence>
<feature type="compositionally biased region" description="Basic and acidic residues" evidence="1">
    <location>
        <begin position="26"/>
        <end position="38"/>
    </location>
</feature>
<keyword evidence="3" id="KW-1185">Reference proteome</keyword>
<dbReference type="EMBL" id="JAJVDC020000193">
    <property type="protein sequence ID" value="KAL1619157.1"/>
    <property type="molecule type" value="Genomic_DNA"/>
</dbReference>